<comment type="caution">
    <text evidence="3">The sequence shown here is derived from an EMBL/GenBank/DDBJ whole genome shotgun (WGS) entry which is preliminary data.</text>
</comment>
<evidence type="ECO:0000313" key="3">
    <source>
        <dbReference type="EMBL" id="ECQ4762158.1"/>
    </source>
</evidence>
<feature type="signal peptide" evidence="2">
    <location>
        <begin position="1"/>
        <end position="22"/>
    </location>
</feature>
<reference evidence="3" key="1">
    <citation type="submission" date="2019-08" db="EMBL/GenBank/DDBJ databases">
        <authorList>
            <consortium name="PulseNet: The National Subtyping Network for Foodborne Disease Surveillance"/>
            <person name="Tarr C.L."/>
            <person name="Trees E."/>
            <person name="Katz L.S."/>
            <person name="Carleton-Romer H.A."/>
            <person name="Stroika S."/>
            <person name="Kucerova Z."/>
            <person name="Roache K.F."/>
            <person name="Sabol A.L."/>
            <person name="Besser J."/>
            <person name="Gerner-Smidt P."/>
        </authorList>
    </citation>
    <scope>NUCLEOTIDE SEQUENCE</scope>
    <source>
        <strain evidence="3">PNUSAS094923</strain>
    </source>
</reference>
<name>A0A5Y8LZ58_SALER</name>
<keyword evidence="2" id="KW-0732">Signal</keyword>
<gene>
    <name evidence="3" type="ORF">F0B93_18520</name>
</gene>
<proteinExistence type="predicted"/>
<accession>A0A5Y8LZ58</accession>
<evidence type="ECO:0000256" key="2">
    <source>
        <dbReference type="SAM" id="SignalP"/>
    </source>
</evidence>
<protein>
    <submittedName>
        <fullName evidence="3">Uncharacterized protein</fullName>
    </submittedName>
</protein>
<dbReference type="AlphaFoldDB" id="A0A5Y8LZ58"/>
<organism evidence="3">
    <name type="scientific">Salmonella enterica</name>
    <name type="common">Salmonella choleraesuis</name>
    <dbReference type="NCBI Taxonomy" id="28901"/>
    <lineage>
        <taxon>Bacteria</taxon>
        <taxon>Pseudomonadati</taxon>
        <taxon>Pseudomonadota</taxon>
        <taxon>Gammaproteobacteria</taxon>
        <taxon>Enterobacterales</taxon>
        <taxon>Enterobacteriaceae</taxon>
        <taxon>Salmonella</taxon>
    </lineage>
</organism>
<dbReference type="EMBL" id="AAKBAD010000007">
    <property type="protein sequence ID" value="ECQ4762158.1"/>
    <property type="molecule type" value="Genomic_DNA"/>
</dbReference>
<feature type="compositionally biased region" description="Polar residues" evidence="1">
    <location>
        <begin position="77"/>
        <end position="92"/>
    </location>
</feature>
<feature type="chain" id="PRO_5026329544" evidence="2">
    <location>
        <begin position="23"/>
        <end position="121"/>
    </location>
</feature>
<feature type="region of interest" description="Disordered" evidence="1">
    <location>
        <begin position="77"/>
        <end position="103"/>
    </location>
</feature>
<sequence length="121" mass="12533">MNKLAAVLLTVAVSGISSGAMAQCIGSSALSTCYDNNGNTYTVNRMSGMTTVNGSNASTGSTWSQTSQTFGNQTYTNGRAANGQSWNQTQTNLGGGSRMVTGTNSKGQSYSHYCNQFGCTP</sequence>
<evidence type="ECO:0000256" key="1">
    <source>
        <dbReference type="SAM" id="MobiDB-lite"/>
    </source>
</evidence>